<keyword evidence="4" id="KW-1185">Reference proteome</keyword>
<keyword evidence="2" id="KW-1133">Transmembrane helix</keyword>
<accession>A0A316F681</accession>
<protein>
    <submittedName>
        <fullName evidence="3">Uncharacterized protein</fullName>
    </submittedName>
</protein>
<dbReference type="Proteomes" id="UP000245754">
    <property type="component" value="Unassembled WGS sequence"/>
</dbReference>
<dbReference type="RefSeq" id="WP_258308119.1">
    <property type="nucleotide sequence ID" value="NZ_QGGT01000007.1"/>
</dbReference>
<gene>
    <name evidence="3" type="ORF">C7419_107139</name>
</gene>
<keyword evidence="2" id="KW-0812">Transmembrane</keyword>
<evidence type="ECO:0000313" key="3">
    <source>
        <dbReference type="EMBL" id="PWK32348.1"/>
    </source>
</evidence>
<dbReference type="AlphaFoldDB" id="A0A316F681"/>
<dbReference type="EMBL" id="QGGT01000007">
    <property type="protein sequence ID" value="PWK32348.1"/>
    <property type="molecule type" value="Genomic_DNA"/>
</dbReference>
<feature type="region of interest" description="Disordered" evidence="1">
    <location>
        <begin position="36"/>
        <end position="105"/>
    </location>
</feature>
<reference evidence="3 4" key="1">
    <citation type="submission" date="2018-05" db="EMBL/GenBank/DDBJ databases">
        <title>Genomic Encyclopedia of Type Strains, Phase IV (KMG-V): Genome sequencing to study the core and pangenomes of soil and plant-associated prokaryotes.</title>
        <authorList>
            <person name="Whitman W."/>
        </authorList>
    </citation>
    <scope>NUCLEOTIDE SEQUENCE [LARGE SCALE GENOMIC DNA]</scope>
    <source>
        <strain evidence="3 4">SLV-132</strain>
    </source>
</reference>
<evidence type="ECO:0000313" key="4">
    <source>
        <dbReference type="Proteomes" id="UP000245754"/>
    </source>
</evidence>
<feature type="transmembrane region" description="Helical" evidence="2">
    <location>
        <begin position="114"/>
        <end position="135"/>
    </location>
</feature>
<comment type="caution">
    <text evidence="3">The sequence shown here is derived from an EMBL/GenBank/DDBJ whole genome shotgun (WGS) entry which is preliminary data.</text>
</comment>
<proteinExistence type="predicted"/>
<feature type="compositionally biased region" description="Low complexity" evidence="1">
    <location>
        <begin position="55"/>
        <end position="71"/>
    </location>
</feature>
<name>A0A316F681_9BURK</name>
<evidence type="ECO:0000256" key="2">
    <source>
        <dbReference type="SAM" id="Phobius"/>
    </source>
</evidence>
<keyword evidence="2" id="KW-0472">Membrane</keyword>
<evidence type="ECO:0000256" key="1">
    <source>
        <dbReference type="SAM" id="MobiDB-lite"/>
    </source>
</evidence>
<sequence length="136" mass="15435">MDFRNALAYHVPRAYLRRQTRGACVFRRHTYRAGSLSMHSGERQMATQRPVGRGQSQQQAQQPQRSAATRPAEIDLAADSMWHTRGLQSNTRMRAPLARRTPPRQLPPSRLPRLLLWAVLLAVAGMLANAAMHMLR</sequence>
<organism evidence="3 4">
    <name type="scientific">Cupriavidus plantarum</name>
    <dbReference type="NCBI Taxonomy" id="942865"/>
    <lineage>
        <taxon>Bacteria</taxon>
        <taxon>Pseudomonadati</taxon>
        <taxon>Pseudomonadota</taxon>
        <taxon>Betaproteobacteria</taxon>
        <taxon>Burkholderiales</taxon>
        <taxon>Burkholderiaceae</taxon>
        <taxon>Cupriavidus</taxon>
    </lineage>
</organism>